<keyword evidence="1" id="KW-0245">EGF-like domain</keyword>
<dbReference type="AlphaFoldDB" id="A0A8W8NX30"/>
<dbReference type="Gene3D" id="2.170.300.10">
    <property type="entry name" value="Tie2 ligand-binding domain superfamily"/>
    <property type="match status" value="2"/>
</dbReference>
<dbReference type="EnsemblMetazoa" id="G8196.1">
    <property type="protein sequence ID" value="G8196.1:cds"/>
    <property type="gene ID" value="G8196"/>
</dbReference>
<sequence>MKYNDCDCYVLIFSGLTLAFTYDDLSYKKVASQSSTEGRLYYKADNAVDGETTTCMRAIPIGIGYSYPEKTVWWKVDLGGLYSIHSINILFKNYDDLDDLGKYSVDIIFKNYAGYYGCRFGVYGISCDQPCPTNCKNKMCHIVKGTCFECKPGWIGILCETNDLSYKQIASQLHTFPGVSYDAGNAVDRDLSTCMRTREIGVNSSYKTVWWKVDFGGMYNIYSINIVFRSYNGSGCKMPGVYGSKCDNLCPINCKDSTCRVENGNCFGCKPGWIGTSCDMKCTEGLYGFNCSRQCTGHCRETIPCNHVTGMCDEGCAAGWAGMFCEEACQRGYYGTNCSLPCSPNCKTCRHTDGLCFCKAGWMGHNCSDECIQSYGENCQYPCSGQCINRTCDRFTGNCWCDFKHDNLRNFETTDAPSTSVWIVAFSLSLVIHIIFISATLISRRKTLLKRKSTTDNVDFAWRSGSNTVQTATTDNPSHYQELRVSKDDNAYQTLQ</sequence>
<dbReference type="SMART" id="SM00181">
    <property type="entry name" value="EGF"/>
    <property type="match status" value="4"/>
</dbReference>
<evidence type="ECO:0000259" key="3">
    <source>
        <dbReference type="PROSITE" id="PS00022"/>
    </source>
</evidence>
<organism evidence="4 5">
    <name type="scientific">Magallana gigas</name>
    <name type="common">Pacific oyster</name>
    <name type="synonym">Crassostrea gigas</name>
    <dbReference type="NCBI Taxonomy" id="29159"/>
    <lineage>
        <taxon>Eukaryota</taxon>
        <taxon>Metazoa</taxon>
        <taxon>Spiralia</taxon>
        <taxon>Lophotrochozoa</taxon>
        <taxon>Mollusca</taxon>
        <taxon>Bivalvia</taxon>
        <taxon>Autobranchia</taxon>
        <taxon>Pteriomorphia</taxon>
        <taxon>Ostreida</taxon>
        <taxon>Ostreoidea</taxon>
        <taxon>Ostreidae</taxon>
        <taxon>Magallana</taxon>
    </lineage>
</organism>
<dbReference type="GO" id="GO:0005044">
    <property type="term" value="F:scavenger receptor activity"/>
    <property type="evidence" value="ECO:0007669"/>
    <property type="project" value="InterPro"/>
</dbReference>
<evidence type="ECO:0000313" key="5">
    <source>
        <dbReference type="Proteomes" id="UP000005408"/>
    </source>
</evidence>
<keyword evidence="2" id="KW-0812">Transmembrane</keyword>
<dbReference type="PANTHER" id="PTHR24043">
    <property type="entry name" value="SCAVENGER RECEPTOR CLASS F"/>
    <property type="match status" value="1"/>
</dbReference>
<keyword evidence="2" id="KW-0472">Membrane</keyword>
<dbReference type="InterPro" id="IPR000742">
    <property type="entry name" value="EGF"/>
</dbReference>
<reference evidence="4" key="1">
    <citation type="submission" date="2022-08" db="UniProtKB">
        <authorList>
            <consortium name="EnsemblMetazoa"/>
        </authorList>
    </citation>
    <scope>IDENTIFICATION</scope>
    <source>
        <strain evidence="4">05x7-T-G4-1.051#20</strain>
    </source>
</reference>
<accession>A0A8W8NX30</accession>
<name>A0A8W8NX30_MAGGI</name>
<proteinExistence type="predicted"/>
<dbReference type="PROSITE" id="PS00022">
    <property type="entry name" value="EGF_1"/>
    <property type="match status" value="1"/>
</dbReference>
<feature type="domain" description="EGF-like" evidence="3">
    <location>
        <begin position="356"/>
        <end position="367"/>
    </location>
</feature>
<dbReference type="Gene3D" id="2.60.120.260">
    <property type="entry name" value="Galactose-binding domain-like"/>
    <property type="match status" value="2"/>
</dbReference>
<keyword evidence="5" id="KW-1185">Reference proteome</keyword>
<dbReference type="InterPro" id="IPR042635">
    <property type="entry name" value="MEGF10/SREC1/2-like"/>
</dbReference>
<dbReference type="Proteomes" id="UP000005408">
    <property type="component" value="Unassembled WGS sequence"/>
</dbReference>
<dbReference type="InterPro" id="IPR008979">
    <property type="entry name" value="Galactose-bd-like_sf"/>
</dbReference>
<feature type="transmembrane region" description="Helical" evidence="2">
    <location>
        <begin position="421"/>
        <end position="442"/>
    </location>
</feature>
<keyword evidence="2" id="KW-1133">Transmembrane helix</keyword>
<evidence type="ECO:0000313" key="4">
    <source>
        <dbReference type="EnsemblMetazoa" id="G8196.1:cds"/>
    </source>
</evidence>
<protein>
    <recommendedName>
        <fullName evidence="3">EGF-like domain-containing protein</fullName>
    </recommendedName>
</protein>
<dbReference type="PANTHER" id="PTHR24043:SF8">
    <property type="entry name" value="EGF-LIKE DOMAIN-CONTAINING PROTEIN"/>
    <property type="match status" value="1"/>
</dbReference>
<dbReference type="SUPFAM" id="SSF49785">
    <property type="entry name" value="Galactose-binding domain-like"/>
    <property type="match status" value="2"/>
</dbReference>
<evidence type="ECO:0000256" key="1">
    <source>
        <dbReference type="ARBA" id="ARBA00022536"/>
    </source>
</evidence>
<evidence type="ECO:0000256" key="2">
    <source>
        <dbReference type="SAM" id="Phobius"/>
    </source>
</evidence>